<evidence type="ECO:0000313" key="2">
    <source>
        <dbReference type="Proteomes" id="UP000736384"/>
    </source>
</evidence>
<organism evidence="1 2">
    <name type="scientific">Azotobacter chroococcum</name>
    <dbReference type="NCBI Taxonomy" id="353"/>
    <lineage>
        <taxon>Bacteria</taxon>
        <taxon>Pseudomonadati</taxon>
        <taxon>Pseudomonadota</taxon>
        <taxon>Gammaproteobacteria</taxon>
        <taxon>Pseudomonadales</taxon>
        <taxon>Pseudomonadaceae</taxon>
        <taxon>Azotobacter</taxon>
    </lineage>
</organism>
<protein>
    <submittedName>
        <fullName evidence="1">Uncharacterized protein</fullName>
    </submittedName>
</protein>
<proteinExistence type="predicted"/>
<dbReference type="EMBL" id="JAAPAP010000003">
    <property type="protein sequence ID" value="NHN76697.1"/>
    <property type="molecule type" value="Genomic_DNA"/>
</dbReference>
<comment type="caution">
    <text evidence="1">The sequence shown here is derived from an EMBL/GenBank/DDBJ whole genome shotgun (WGS) entry which is preliminary data.</text>
</comment>
<dbReference type="AlphaFoldDB" id="A0AA43Z6Q4"/>
<gene>
    <name evidence="1" type="ORF">HA520_05265</name>
</gene>
<dbReference type="Proteomes" id="UP000736384">
    <property type="component" value="Unassembled WGS sequence"/>
</dbReference>
<dbReference type="RefSeq" id="WP_165891859.1">
    <property type="nucleotide sequence ID" value="NZ_JAAPAP010000003.1"/>
</dbReference>
<name>A0AA43Z6Q4_9GAMM</name>
<reference evidence="1" key="1">
    <citation type="submission" date="2020-03" db="EMBL/GenBank/DDBJ databases">
        <title>Genome assembly of Azotobacter chroococcum W5.</title>
        <authorList>
            <person name="Kannepalli A."/>
        </authorList>
    </citation>
    <scope>NUCLEOTIDE SEQUENCE</scope>
    <source>
        <strain evidence="1">W5</strain>
    </source>
</reference>
<accession>A0AA43Z6Q4</accession>
<evidence type="ECO:0000313" key="1">
    <source>
        <dbReference type="EMBL" id="NHN76697.1"/>
    </source>
</evidence>
<sequence length="80" mass="9268">MLKASPFLAFILMWFFIYSQIYSQNEKYPLFRQLFDQFQAHPDDALLALVIVVTSLPRGGGWHGGLGRDSLPGRWHGWQE</sequence>